<feature type="non-terminal residue" evidence="1">
    <location>
        <position position="1"/>
    </location>
</feature>
<protein>
    <recommendedName>
        <fullName evidence="3">DDE-1 domain-containing protein</fullName>
    </recommendedName>
</protein>
<keyword evidence="2" id="KW-1185">Reference proteome</keyword>
<feature type="non-terminal residue" evidence="1">
    <location>
        <position position="51"/>
    </location>
</feature>
<gene>
    <name evidence="1" type="ORF">C7212DRAFT_73246</name>
</gene>
<evidence type="ECO:0000313" key="2">
    <source>
        <dbReference type="Proteomes" id="UP000246991"/>
    </source>
</evidence>
<accession>A0A317SLJ0</accession>
<reference evidence="1 2" key="1">
    <citation type="submission" date="2018-03" db="EMBL/GenBank/DDBJ databases">
        <title>Genomes of Pezizomycetes fungi and the evolution of truffles.</title>
        <authorList>
            <person name="Murat C."/>
            <person name="Payen T."/>
            <person name="Noel B."/>
            <person name="Kuo A."/>
            <person name="Martin F.M."/>
        </authorList>
    </citation>
    <scope>NUCLEOTIDE SEQUENCE [LARGE SCALE GENOMIC DNA]</scope>
    <source>
        <strain evidence="1">091103-1</strain>
    </source>
</reference>
<name>A0A317SLJ0_9PEZI</name>
<evidence type="ECO:0008006" key="3">
    <source>
        <dbReference type="Google" id="ProtNLM"/>
    </source>
</evidence>
<organism evidence="1 2">
    <name type="scientific">Tuber magnatum</name>
    <name type="common">white Piedmont truffle</name>
    <dbReference type="NCBI Taxonomy" id="42249"/>
    <lineage>
        <taxon>Eukaryota</taxon>
        <taxon>Fungi</taxon>
        <taxon>Dikarya</taxon>
        <taxon>Ascomycota</taxon>
        <taxon>Pezizomycotina</taxon>
        <taxon>Pezizomycetes</taxon>
        <taxon>Pezizales</taxon>
        <taxon>Tuberaceae</taxon>
        <taxon>Tuber</taxon>
    </lineage>
</organism>
<dbReference type="EMBL" id="PYWC01000068">
    <property type="protein sequence ID" value="PWW74061.1"/>
    <property type="molecule type" value="Genomic_DNA"/>
</dbReference>
<comment type="caution">
    <text evidence="1">The sequence shown here is derived from an EMBL/GenBank/DDBJ whole genome shotgun (WGS) entry which is preliminary data.</text>
</comment>
<dbReference type="AlphaFoldDB" id="A0A317SLJ0"/>
<dbReference type="Proteomes" id="UP000246991">
    <property type="component" value="Unassembled WGS sequence"/>
</dbReference>
<evidence type="ECO:0000313" key="1">
    <source>
        <dbReference type="EMBL" id="PWW74061.1"/>
    </source>
</evidence>
<proteinExistence type="predicted"/>
<sequence>WVVTMTLNGWISKKIDLHWLEEIFLLKTACTNPNGQIVHRILVLDRHKSYT</sequence>